<feature type="binding site" evidence="8">
    <location>
        <position position="608"/>
    </location>
    <ligand>
        <name>ATP</name>
        <dbReference type="ChEBI" id="CHEBI:30616"/>
    </ligand>
</feature>
<feature type="binding site" evidence="8">
    <location>
        <position position="449"/>
    </location>
    <ligand>
        <name>Mg(2+)</name>
        <dbReference type="ChEBI" id="CHEBI:18420"/>
    </ligand>
</feature>
<proteinExistence type="inferred from homology"/>
<dbReference type="Pfam" id="PF13089">
    <property type="entry name" value="PP_kinase_N"/>
    <property type="match status" value="1"/>
</dbReference>
<dbReference type="InterPro" id="IPR041108">
    <property type="entry name" value="PP_kinase_C_1"/>
</dbReference>
<evidence type="ECO:0000256" key="1">
    <source>
        <dbReference type="ARBA" id="ARBA00022553"/>
    </source>
</evidence>
<dbReference type="Gene3D" id="3.30.1840.10">
    <property type="entry name" value="Polyphosphate kinase middle domain"/>
    <property type="match status" value="1"/>
</dbReference>
<feature type="domain" description="Polyphosphate kinase C-terminal" evidence="12">
    <location>
        <begin position="547"/>
        <end position="722"/>
    </location>
</feature>
<dbReference type="GO" id="GO:0006799">
    <property type="term" value="P:polyphosphate biosynthetic process"/>
    <property type="evidence" value="ECO:0007669"/>
    <property type="project" value="UniProtKB-UniRule"/>
</dbReference>
<dbReference type="GO" id="GO:0009358">
    <property type="term" value="C:polyphosphate kinase complex"/>
    <property type="evidence" value="ECO:0007669"/>
    <property type="project" value="InterPro"/>
</dbReference>
<dbReference type="NCBIfam" id="NF003917">
    <property type="entry name" value="PRK05443.1-1"/>
    <property type="match status" value="1"/>
</dbReference>
<dbReference type="SUPFAM" id="SSF143724">
    <property type="entry name" value="PHP14-like"/>
    <property type="match status" value="1"/>
</dbReference>
<feature type="binding site" evidence="8">
    <location>
        <position position="512"/>
    </location>
    <ligand>
        <name>ATP</name>
        <dbReference type="ChEBI" id="CHEBI:30616"/>
    </ligand>
</feature>
<organism evidence="14 15">
    <name type="scientific">Bifidobacterium saguini DSM 23967</name>
    <dbReference type="NCBI Taxonomy" id="1437607"/>
    <lineage>
        <taxon>Bacteria</taxon>
        <taxon>Bacillati</taxon>
        <taxon>Actinomycetota</taxon>
        <taxon>Actinomycetes</taxon>
        <taxon>Bifidobacteriales</taxon>
        <taxon>Bifidobacteriaceae</taxon>
        <taxon>Bifidobacterium</taxon>
    </lineage>
</organism>
<dbReference type="InterPro" id="IPR036832">
    <property type="entry name" value="PPK_N_dom_sf"/>
</dbReference>
<dbReference type="Gene3D" id="3.30.870.10">
    <property type="entry name" value="Endonuclease Chain A"/>
    <property type="match status" value="2"/>
</dbReference>
<name>A0A087DEC1_9BIFI</name>
<evidence type="ECO:0000256" key="2">
    <source>
        <dbReference type="ARBA" id="ARBA00022679"/>
    </source>
</evidence>
<evidence type="ECO:0000256" key="4">
    <source>
        <dbReference type="ARBA" id="ARBA00022741"/>
    </source>
</evidence>
<feature type="binding site" evidence="8">
    <location>
        <position position="636"/>
    </location>
    <ligand>
        <name>ATP</name>
        <dbReference type="ChEBI" id="CHEBI:30616"/>
    </ligand>
</feature>
<keyword evidence="4 8" id="KW-0547">Nucleotide-binding</keyword>
<dbReference type="EC" id="2.7.4.1" evidence="8 9"/>
<dbReference type="Pfam" id="PF13090">
    <property type="entry name" value="PP_kinase_C"/>
    <property type="match status" value="1"/>
</dbReference>
<feature type="domain" description="Polyphosphate kinase C-terminal" evidence="13">
    <location>
        <begin position="374"/>
        <end position="539"/>
    </location>
</feature>
<dbReference type="NCBIfam" id="TIGR03705">
    <property type="entry name" value="poly_P_kin"/>
    <property type="match status" value="1"/>
</dbReference>
<feature type="domain" description="Polyphosphate kinase N-terminal" evidence="11">
    <location>
        <begin position="44"/>
        <end position="149"/>
    </location>
</feature>
<sequence>MAQIFDAPSKAILRSQIAEHIAETDKNDRRVDKEGEAPLPQDRFFDRELSWLKFNQRVLELAENEDVPLLERANFSAIFASNLDEFFMVRVAGLKRRIDSGIAVPSAAGLSPRQLLRAISETAHRLQDEHAHYTINTILPELEKEHIVLLTWDKLTPAEQERLSRYYRQQVFPVLTPLAVDPAHPFPYISGGSINLAVIVENPASGKSHFARVKIPGNLPRLVPVDDMTDEESKDERYGFITMEKLIAAHLESLFPGMIIKEARSFRVTRNEDIDVEEDDAENLLNAMEKELLRRRFGPPIRLEITDTTSPFLSQLLADQLGVSQDEVYRLPSPLDMTVLFELGAVDRPDLKNRPFVPTTNRQIAEVESSRAQDIFAAIRERDILLHHPYDSFSTSVQAFLAQAAADPKVLAIKQTLYRTSSNSPIIDALIDAAHAGKQVLALVEIKARFDEDANIAWARKLERAGVHVVYGIVGLKTHCKLIEVVRQEADGLRRYCHVGTGNYNPKTARLYTDLGLLTCDPVVGQDLTRLFNQLSGYAPKSSFHRLLVAPRTVRTGLIQRIRREEDAARAGKEAWIKIKVNSIVDEKTIDALYRASQAGVKIDIVERGICALKPGVPGLSENIRVRSILGRFLEHSRIYAFCNADGPQIGEGPASGPEVYIGSADLMHRNLDRRVEALVRVTAPEQIDELIKYVDLQMADSTVSWHMQPDGTYVLHTKDDEGRPLVDSQEYLIRKHTRRRASHN</sequence>
<comment type="cofactor">
    <cofactor evidence="8">
        <name>Mg(2+)</name>
        <dbReference type="ChEBI" id="CHEBI:18420"/>
    </cofactor>
</comment>
<dbReference type="CDD" id="cd09165">
    <property type="entry name" value="PLDc_PaPPK1_C1_like"/>
    <property type="match status" value="1"/>
</dbReference>
<evidence type="ECO:0000313" key="15">
    <source>
        <dbReference type="Proteomes" id="UP000029066"/>
    </source>
</evidence>
<evidence type="ECO:0000259" key="13">
    <source>
        <dbReference type="Pfam" id="PF17941"/>
    </source>
</evidence>
<reference evidence="14 15" key="1">
    <citation type="submission" date="2014-03" db="EMBL/GenBank/DDBJ databases">
        <title>Genomics of Bifidobacteria.</title>
        <authorList>
            <person name="Ventura M."/>
            <person name="Milani C."/>
            <person name="Lugli G.A."/>
        </authorList>
    </citation>
    <scope>NUCLEOTIDE SEQUENCE [LARGE SCALE GENOMIC DNA]</scope>
    <source>
        <strain evidence="14 15">DSM 23967</strain>
    </source>
</reference>
<keyword evidence="7 8" id="KW-0460">Magnesium</keyword>
<dbReference type="PIRSF" id="PIRSF015589">
    <property type="entry name" value="PP_kinase"/>
    <property type="match status" value="1"/>
</dbReference>
<accession>A0A087DEC1</accession>
<dbReference type="RefSeq" id="WP_033889910.1">
    <property type="nucleotide sequence ID" value="NZ_JDUT01000009.1"/>
</dbReference>
<dbReference type="CDD" id="cd09168">
    <property type="entry name" value="PLDc_PaPPK1_C2_like"/>
    <property type="match status" value="1"/>
</dbReference>
<keyword evidence="6 8" id="KW-0067">ATP-binding</keyword>
<comment type="catalytic activity">
    <reaction evidence="8 9">
        <text>[phosphate](n) + ATP = [phosphate](n+1) + ADP</text>
        <dbReference type="Rhea" id="RHEA:19573"/>
        <dbReference type="Rhea" id="RHEA-COMP:9859"/>
        <dbReference type="Rhea" id="RHEA-COMP:14280"/>
        <dbReference type="ChEBI" id="CHEBI:16838"/>
        <dbReference type="ChEBI" id="CHEBI:30616"/>
        <dbReference type="ChEBI" id="CHEBI:456216"/>
        <dbReference type="EC" id="2.7.4.1"/>
    </reaction>
</comment>
<dbReference type="NCBIfam" id="NF003922">
    <property type="entry name" value="PRK05443.2-3"/>
    <property type="match status" value="1"/>
</dbReference>
<keyword evidence="2 8" id="KW-0808">Transferase</keyword>
<evidence type="ECO:0000256" key="9">
    <source>
        <dbReference type="RuleBase" id="RU003800"/>
    </source>
</evidence>
<dbReference type="SUPFAM" id="SSF140356">
    <property type="entry name" value="PPK N-terminal domain-like"/>
    <property type="match status" value="1"/>
</dbReference>
<comment type="caution">
    <text evidence="14">The sequence shown here is derived from an EMBL/GenBank/DDBJ whole genome shotgun (WGS) entry which is preliminary data.</text>
</comment>
<dbReference type="Pfam" id="PF02503">
    <property type="entry name" value="PP_kinase"/>
    <property type="match status" value="1"/>
</dbReference>
<dbReference type="GO" id="GO:0008976">
    <property type="term" value="F:polyphosphate kinase activity"/>
    <property type="evidence" value="ECO:0007669"/>
    <property type="project" value="UniProtKB-UniRule"/>
</dbReference>
<gene>
    <name evidence="8" type="primary">ppk</name>
    <name evidence="14" type="ORF">BISA_1695</name>
</gene>
<dbReference type="AlphaFoldDB" id="A0A087DEC1"/>
<evidence type="ECO:0000259" key="10">
    <source>
        <dbReference type="Pfam" id="PF02503"/>
    </source>
</evidence>
<feature type="domain" description="Polyphosphate kinase middle" evidence="10">
    <location>
        <begin position="159"/>
        <end position="343"/>
    </location>
</feature>
<dbReference type="EMBL" id="JGZN01000004">
    <property type="protein sequence ID" value="KFI93871.1"/>
    <property type="molecule type" value="Genomic_DNA"/>
</dbReference>
<comment type="PTM">
    <text evidence="8 9">An intermediate of this reaction is the autophosphorylated ppk in which a phosphate is covalently linked to a histidine residue through a N-P bond.</text>
</comment>
<dbReference type="GO" id="GO:0046872">
    <property type="term" value="F:metal ion binding"/>
    <property type="evidence" value="ECO:0007669"/>
    <property type="project" value="UniProtKB-KW"/>
</dbReference>
<dbReference type="STRING" id="1437607.BISA_1695"/>
<keyword evidence="1 8" id="KW-0597">Phosphoprotein</keyword>
<comment type="function">
    <text evidence="8 9">Catalyzes the reversible transfer of the terminal phosphate of ATP to form a long-chain polyphosphate (polyP).</text>
</comment>
<evidence type="ECO:0000259" key="12">
    <source>
        <dbReference type="Pfam" id="PF13090"/>
    </source>
</evidence>
<dbReference type="NCBIfam" id="NF003921">
    <property type="entry name" value="PRK05443.2-2"/>
    <property type="match status" value="1"/>
</dbReference>
<dbReference type="HAMAP" id="MF_00347">
    <property type="entry name" value="Polyphosphate_kinase"/>
    <property type="match status" value="1"/>
</dbReference>
<keyword evidence="5 8" id="KW-0418">Kinase</keyword>
<dbReference type="OrthoDB" id="9761456at2"/>
<feature type="binding site" evidence="8">
    <location>
        <position position="82"/>
    </location>
    <ligand>
        <name>ATP</name>
        <dbReference type="ChEBI" id="CHEBI:30616"/>
    </ligand>
</feature>
<dbReference type="Proteomes" id="UP000029066">
    <property type="component" value="Unassembled WGS sequence"/>
</dbReference>
<evidence type="ECO:0000313" key="14">
    <source>
        <dbReference type="EMBL" id="KFI93871.1"/>
    </source>
</evidence>
<evidence type="ECO:0000256" key="7">
    <source>
        <dbReference type="ARBA" id="ARBA00022842"/>
    </source>
</evidence>
<evidence type="ECO:0000256" key="8">
    <source>
        <dbReference type="HAMAP-Rule" id="MF_00347"/>
    </source>
</evidence>
<dbReference type="InterPro" id="IPR025198">
    <property type="entry name" value="PPK_N_dom"/>
</dbReference>
<dbReference type="PANTHER" id="PTHR30218">
    <property type="entry name" value="POLYPHOSPHATE KINASE"/>
    <property type="match status" value="1"/>
</dbReference>
<dbReference type="FunFam" id="3.30.870.10:FF:000001">
    <property type="entry name" value="Polyphosphate kinase"/>
    <property type="match status" value="1"/>
</dbReference>
<dbReference type="InterPro" id="IPR025200">
    <property type="entry name" value="PPK_C_dom2"/>
</dbReference>
<dbReference type="SUPFAM" id="SSF56024">
    <property type="entry name" value="Phospholipase D/nuclease"/>
    <property type="match status" value="2"/>
</dbReference>
<dbReference type="InterPro" id="IPR036830">
    <property type="entry name" value="PP_kinase_middle_dom_sf"/>
</dbReference>
<protein>
    <recommendedName>
        <fullName evidence="8 9">Polyphosphate kinase</fullName>
        <ecNumber evidence="8 9">2.7.4.1</ecNumber>
    </recommendedName>
    <alternativeName>
        <fullName evidence="8">ATP-polyphosphate phosphotransferase</fullName>
    </alternativeName>
    <alternativeName>
        <fullName evidence="8">Polyphosphoric acid kinase</fullName>
    </alternativeName>
</protein>
<dbReference type="InterPro" id="IPR024953">
    <property type="entry name" value="PP_kinase_middle"/>
</dbReference>
<dbReference type="InterPro" id="IPR003414">
    <property type="entry name" value="PP_kinase"/>
</dbReference>
<dbReference type="PANTHER" id="PTHR30218:SF0">
    <property type="entry name" value="POLYPHOSPHATE KINASE"/>
    <property type="match status" value="1"/>
</dbReference>
<comment type="similarity">
    <text evidence="8 9">Belongs to the polyphosphate kinase 1 (PPK1) family.</text>
</comment>
<feature type="active site" description="Phosphohistidine intermediate" evidence="8">
    <location>
        <position position="479"/>
    </location>
</feature>
<evidence type="ECO:0000256" key="6">
    <source>
        <dbReference type="ARBA" id="ARBA00022840"/>
    </source>
</evidence>
<dbReference type="Pfam" id="PF17941">
    <property type="entry name" value="PP_kinase_C_1"/>
    <property type="match status" value="1"/>
</dbReference>
<evidence type="ECO:0000259" key="11">
    <source>
        <dbReference type="Pfam" id="PF13089"/>
    </source>
</evidence>
<evidence type="ECO:0000256" key="5">
    <source>
        <dbReference type="ARBA" id="ARBA00022777"/>
    </source>
</evidence>
<evidence type="ECO:0000256" key="3">
    <source>
        <dbReference type="ARBA" id="ARBA00022723"/>
    </source>
</evidence>
<dbReference type="GO" id="GO:0005524">
    <property type="term" value="F:ATP binding"/>
    <property type="evidence" value="ECO:0007669"/>
    <property type="project" value="UniProtKB-KW"/>
</dbReference>
<dbReference type="Gene3D" id="1.20.58.310">
    <property type="entry name" value="Polyphosphate kinase N-terminal domain"/>
    <property type="match status" value="1"/>
</dbReference>
<feature type="binding site" evidence="8">
    <location>
        <position position="419"/>
    </location>
    <ligand>
        <name>Mg(2+)</name>
        <dbReference type="ChEBI" id="CHEBI:18420"/>
    </ligand>
</feature>
<keyword evidence="3 8" id="KW-0479">Metal-binding</keyword>
<dbReference type="NCBIfam" id="NF003918">
    <property type="entry name" value="PRK05443.1-2"/>
    <property type="match status" value="1"/>
</dbReference>